<gene>
    <name evidence="1" type="ORF">SAMN05216184_11112</name>
</gene>
<dbReference type="EMBL" id="UETB01000011">
    <property type="protein sequence ID" value="SSA44955.1"/>
    <property type="molecule type" value="Genomic_DNA"/>
</dbReference>
<dbReference type="Proteomes" id="UP000250222">
    <property type="component" value="Unassembled WGS sequence"/>
</dbReference>
<protein>
    <submittedName>
        <fullName evidence="1">Uncharacterized conserved protein, DUF1697 family</fullName>
    </submittedName>
</protein>
<proteinExistence type="predicted"/>
<dbReference type="Gene3D" id="3.30.70.1280">
    <property type="entry name" value="SP0830-like domains"/>
    <property type="match status" value="1"/>
</dbReference>
<dbReference type="AlphaFoldDB" id="A0A2Y9AL93"/>
<dbReference type="InterPro" id="IPR012545">
    <property type="entry name" value="DUF1697"/>
</dbReference>
<dbReference type="RefSeq" id="WP_258369498.1">
    <property type="nucleotide sequence ID" value="NZ_QKLZ01000011.1"/>
</dbReference>
<reference evidence="1 2" key="1">
    <citation type="submission" date="2016-10" db="EMBL/GenBank/DDBJ databases">
        <authorList>
            <person name="Cai Z."/>
        </authorList>
    </citation>
    <scope>NUCLEOTIDE SEQUENCE [LARGE SCALE GENOMIC DNA]</scope>
    <source>
        <strain evidence="1 2">CGMCC 1.10826</strain>
    </source>
</reference>
<dbReference type="SUPFAM" id="SSF160379">
    <property type="entry name" value="SP0830-like"/>
    <property type="match status" value="1"/>
</dbReference>
<dbReference type="Pfam" id="PF08002">
    <property type="entry name" value="DUF1697"/>
    <property type="match status" value="1"/>
</dbReference>
<evidence type="ECO:0000313" key="1">
    <source>
        <dbReference type="EMBL" id="SSA44955.1"/>
    </source>
</evidence>
<organism evidence="1 2">
    <name type="scientific">Georgenia satyanarayanai</name>
    <dbReference type="NCBI Taxonomy" id="860221"/>
    <lineage>
        <taxon>Bacteria</taxon>
        <taxon>Bacillati</taxon>
        <taxon>Actinomycetota</taxon>
        <taxon>Actinomycetes</taxon>
        <taxon>Micrococcales</taxon>
        <taxon>Bogoriellaceae</taxon>
        <taxon>Georgenia</taxon>
    </lineage>
</organism>
<dbReference type="PIRSF" id="PIRSF008502">
    <property type="entry name" value="UCP008502"/>
    <property type="match status" value="1"/>
</dbReference>
<dbReference type="PANTHER" id="PTHR36439:SF1">
    <property type="entry name" value="DUF1697 DOMAIN-CONTAINING PROTEIN"/>
    <property type="match status" value="1"/>
</dbReference>
<keyword evidence="2" id="KW-1185">Reference proteome</keyword>
<evidence type="ECO:0000313" key="2">
    <source>
        <dbReference type="Proteomes" id="UP000250222"/>
    </source>
</evidence>
<name>A0A2Y9AL93_9MICO</name>
<accession>A0A2Y9AL93</accession>
<dbReference type="PANTHER" id="PTHR36439">
    <property type="entry name" value="BLL4334 PROTEIN"/>
    <property type="match status" value="1"/>
</dbReference>
<sequence>MVTGYAALLRGIMPSNPAMRNERLRAVFEELGLERVASVLASGNIVFHAPAQDTAALEERIQDALHERLGIPGGTLVRTGDELRALLDSDPFPGLTHGRGSYLTVVFLKNRPAAPVVLPEDPDPRTRVVGYDAVARAFLAVIDNSDPGRTPDFMAWVGRTYGKEVTVRTWLTVQRVAGRLEA</sequence>